<dbReference type="RefSeq" id="WP_203905783.1">
    <property type="nucleotide sequence ID" value="NZ_BOPF01000079.1"/>
</dbReference>
<keyword evidence="3" id="KW-0408">Iron</keyword>
<dbReference type="InterPro" id="IPR036922">
    <property type="entry name" value="Rieske_2Fe-2S_sf"/>
</dbReference>
<keyword evidence="4" id="KW-0411">Iron-sulfur</keyword>
<keyword evidence="8" id="KW-1185">Reference proteome</keyword>
<dbReference type="PANTHER" id="PTHR21496">
    <property type="entry name" value="FERREDOXIN-RELATED"/>
    <property type="match status" value="1"/>
</dbReference>
<keyword evidence="2" id="KW-0479">Metal-binding</keyword>
<evidence type="ECO:0000256" key="4">
    <source>
        <dbReference type="ARBA" id="ARBA00023014"/>
    </source>
</evidence>
<feature type="region of interest" description="Disordered" evidence="5">
    <location>
        <begin position="251"/>
        <end position="281"/>
    </location>
</feature>
<keyword evidence="1" id="KW-0001">2Fe-2S</keyword>
<sequence>MGLLVGERVERVESLDPVGDRLSGAVRKVLRPQWLRDVLHGVPLGHALHPVLVQLPVGAWISAAILDALPGGTKAATTLIAVGTASAVPAAVAGANDWASLGPEQRRVGLVHAAANTVALALFGGSLVARARGRSTAGKALSYTALAVAGGSAYLGGHLSYAQGAGMNQAVPALRLIPDGWHDLGATAEFTDGFTSVRHIGEVPVLVYREDDRFSVLLERCAHQSGPLGEGKVEDGCVVCPWHGSTFRLRDGSVKHGPASSNQPTLRTHVTPGGRLEAALP</sequence>
<evidence type="ECO:0000313" key="7">
    <source>
        <dbReference type="EMBL" id="GIJ52387.1"/>
    </source>
</evidence>
<dbReference type="CDD" id="cd03467">
    <property type="entry name" value="Rieske"/>
    <property type="match status" value="1"/>
</dbReference>
<accession>A0A8J3YXJ5</accession>
<dbReference type="GO" id="GO:0046872">
    <property type="term" value="F:metal ion binding"/>
    <property type="evidence" value="ECO:0007669"/>
    <property type="project" value="UniProtKB-KW"/>
</dbReference>
<organism evidence="7 8">
    <name type="scientific">Virgisporangium aliadipatigenens</name>
    <dbReference type="NCBI Taxonomy" id="741659"/>
    <lineage>
        <taxon>Bacteria</taxon>
        <taxon>Bacillati</taxon>
        <taxon>Actinomycetota</taxon>
        <taxon>Actinomycetes</taxon>
        <taxon>Micromonosporales</taxon>
        <taxon>Micromonosporaceae</taxon>
        <taxon>Virgisporangium</taxon>
    </lineage>
</organism>
<dbReference type="Pfam" id="PF00355">
    <property type="entry name" value="Rieske"/>
    <property type="match status" value="1"/>
</dbReference>
<name>A0A8J3YXJ5_9ACTN</name>
<dbReference type="GO" id="GO:0016705">
    <property type="term" value="F:oxidoreductase activity, acting on paired donors, with incorporation or reduction of molecular oxygen"/>
    <property type="evidence" value="ECO:0007669"/>
    <property type="project" value="UniProtKB-ARBA"/>
</dbReference>
<dbReference type="PROSITE" id="PS51296">
    <property type="entry name" value="RIESKE"/>
    <property type="match status" value="1"/>
</dbReference>
<dbReference type="AlphaFoldDB" id="A0A8J3YXJ5"/>
<feature type="domain" description="Rieske" evidence="6">
    <location>
        <begin position="181"/>
        <end position="277"/>
    </location>
</feature>
<gene>
    <name evidence="7" type="ORF">Val02_92730</name>
</gene>
<comment type="caution">
    <text evidence="7">The sequence shown here is derived from an EMBL/GenBank/DDBJ whole genome shotgun (WGS) entry which is preliminary data.</text>
</comment>
<dbReference type="GO" id="GO:0004497">
    <property type="term" value="F:monooxygenase activity"/>
    <property type="evidence" value="ECO:0007669"/>
    <property type="project" value="UniProtKB-ARBA"/>
</dbReference>
<dbReference type="Proteomes" id="UP000619260">
    <property type="component" value="Unassembled WGS sequence"/>
</dbReference>
<dbReference type="Gene3D" id="2.102.10.10">
    <property type="entry name" value="Rieske [2Fe-2S] iron-sulphur domain"/>
    <property type="match status" value="1"/>
</dbReference>
<evidence type="ECO:0000259" key="6">
    <source>
        <dbReference type="PROSITE" id="PS51296"/>
    </source>
</evidence>
<reference evidence="7" key="1">
    <citation type="submission" date="2021-01" db="EMBL/GenBank/DDBJ databases">
        <title>Whole genome shotgun sequence of Virgisporangium aliadipatigenens NBRC 105644.</title>
        <authorList>
            <person name="Komaki H."/>
            <person name="Tamura T."/>
        </authorList>
    </citation>
    <scope>NUCLEOTIDE SEQUENCE</scope>
    <source>
        <strain evidence="7">NBRC 105644</strain>
    </source>
</reference>
<evidence type="ECO:0000256" key="3">
    <source>
        <dbReference type="ARBA" id="ARBA00023004"/>
    </source>
</evidence>
<dbReference type="PANTHER" id="PTHR21496:SF23">
    <property type="entry name" value="3-PHENYLPROPIONATE_CINNAMIC ACID DIOXYGENASE FERREDOXIN SUBUNIT"/>
    <property type="match status" value="1"/>
</dbReference>
<protein>
    <recommendedName>
        <fullName evidence="6">Rieske domain-containing protein</fullName>
    </recommendedName>
</protein>
<dbReference type="InterPro" id="IPR019251">
    <property type="entry name" value="DUF2231_TM"/>
</dbReference>
<dbReference type="InterPro" id="IPR017941">
    <property type="entry name" value="Rieske_2Fe-2S"/>
</dbReference>
<evidence type="ECO:0000256" key="2">
    <source>
        <dbReference type="ARBA" id="ARBA00022723"/>
    </source>
</evidence>
<evidence type="ECO:0000256" key="1">
    <source>
        <dbReference type="ARBA" id="ARBA00022714"/>
    </source>
</evidence>
<evidence type="ECO:0000313" key="8">
    <source>
        <dbReference type="Proteomes" id="UP000619260"/>
    </source>
</evidence>
<evidence type="ECO:0000256" key="5">
    <source>
        <dbReference type="SAM" id="MobiDB-lite"/>
    </source>
</evidence>
<feature type="compositionally biased region" description="Polar residues" evidence="5">
    <location>
        <begin position="259"/>
        <end position="268"/>
    </location>
</feature>
<dbReference type="GO" id="GO:0051537">
    <property type="term" value="F:2 iron, 2 sulfur cluster binding"/>
    <property type="evidence" value="ECO:0007669"/>
    <property type="project" value="UniProtKB-KW"/>
</dbReference>
<proteinExistence type="predicted"/>
<dbReference type="EMBL" id="BOPF01000079">
    <property type="protein sequence ID" value="GIJ52387.1"/>
    <property type="molecule type" value="Genomic_DNA"/>
</dbReference>
<dbReference type="Pfam" id="PF09990">
    <property type="entry name" value="DUF2231"/>
    <property type="match status" value="1"/>
</dbReference>
<dbReference type="SUPFAM" id="SSF50022">
    <property type="entry name" value="ISP domain"/>
    <property type="match status" value="1"/>
</dbReference>